<dbReference type="AlphaFoldDB" id="A0A164B4D0"/>
<reference evidence="3" key="1">
    <citation type="submission" date="2016-04" db="EMBL/GenBank/DDBJ databases">
        <authorList>
            <person name="Strapagiel D."/>
            <person name="Borowka P."/>
            <person name="Marciniak B."/>
            <person name="Bakula Z."/>
            <person name="Van Ingen J."/>
            <person name="Safianowska A."/>
            <person name="Dziadek J."/>
            <person name="Jagielski T."/>
        </authorList>
    </citation>
    <scope>NUCLEOTIDE SEQUENCE [LARGE SCALE GENOMIC DNA]</scope>
    <source>
        <strain evidence="3">1010001458</strain>
    </source>
</reference>
<protein>
    <submittedName>
        <fullName evidence="2">Uncharacterized protein</fullName>
    </submittedName>
</protein>
<comment type="caution">
    <text evidence="2">The sequence shown here is derived from an EMBL/GenBank/DDBJ whole genome shotgun (WGS) entry which is preliminary data.</text>
</comment>
<accession>A0A164B4D0</accession>
<evidence type="ECO:0000256" key="1">
    <source>
        <dbReference type="SAM" id="Phobius"/>
    </source>
</evidence>
<keyword evidence="1" id="KW-1133">Transmembrane helix</keyword>
<dbReference type="EMBL" id="LWCI01000100">
    <property type="protein sequence ID" value="KZS63106.1"/>
    <property type="molecule type" value="Genomic_DNA"/>
</dbReference>
<evidence type="ECO:0000313" key="2">
    <source>
        <dbReference type="EMBL" id="KZS63106.1"/>
    </source>
</evidence>
<dbReference type="Proteomes" id="UP000077342">
    <property type="component" value="Unassembled WGS sequence"/>
</dbReference>
<gene>
    <name evidence="2" type="ORF">A4G28_04545</name>
</gene>
<dbReference type="RefSeq" id="WP_075510337.1">
    <property type="nucleotide sequence ID" value="NZ_LWCI01000100.1"/>
</dbReference>
<keyword evidence="1" id="KW-0812">Transmembrane</keyword>
<sequence length="93" mass="9571">MASSELFTIDFWQRALSQSLHSAAAAAVTPLANRELDLIGSVPWYSVGSAAAIGALVSLLLSVASARVPGTLPASFLPANLGAKTRSDEMGVE</sequence>
<name>A0A164B4D0_9MYCO</name>
<keyword evidence="1" id="KW-0472">Membrane</keyword>
<organism evidence="2 3">
    <name type="scientific">Mycobacterium ostraviense</name>
    <dbReference type="NCBI Taxonomy" id="2738409"/>
    <lineage>
        <taxon>Bacteria</taxon>
        <taxon>Bacillati</taxon>
        <taxon>Actinomycetota</taxon>
        <taxon>Actinomycetes</taxon>
        <taxon>Mycobacteriales</taxon>
        <taxon>Mycobacteriaceae</taxon>
        <taxon>Mycobacterium</taxon>
    </lineage>
</organism>
<feature type="transmembrane region" description="Helical" evidence="1">
    <location>
        <begin position="44"/>
        <end position="64"/>
    </location>
</feature>
<proteinExistence type="predicted"/>
<keyword evidence="3" id="KW-1185">Reference proteome</keyword>
<evidence type="ECO:0000313" key="3">
    <source>
        <dbReference type="Proteomes" id="UP000077342"/>
    </source>
</evidence>